<feature type="signal peptide" evidence="1">
    <location>
        <begin position="1"/>
        <end position="22"/>
    </location>
</feature>
<sequence>MLKPLQALVLISGLICSAESFAQNNQLQGYIINGSDTTKGYVKYRNWDRSPESVEFSTSNGTSFSKIVPADVNEFGVYLKNGIEKYRSFNINIDKSSDNIQNYRRTPETVFEKKQIFALVLADGTMQLYNYKDKRDHFILKKGSNEAIELVSNKYIDANTKNVVNNQQYKSQLYDAMNDCEKVDIKKVRTLAYSASALSNAVALYNDCNSSAGSKTSNNTFEKGKPQLLFKLLAGTSFTKLSLTRSQSSDDPNNNIKSANNTQPVIGLGVDYILPRSNFGLLFEAQYYRLKSRIGIIESGLSNTSIKQYAFDFKYIKANAAAKYTFTQSNIKPFVIAGITNSFVINAKSDYSHVQEGPIAVDDTYLKDEKPGVYEMGFLGGAGLNYKNYGLEARYEVTSGFDLYDFYNAKPKIIYLLLSYRF</sequence>
<dbReference type="Proteomes" id="UP001199919">
    <property type="component" value="Unassembled WGS sequence"/>
</dbReference>
<gene>
    <name evidence="2" type="ORF">LT679_15685</name>
</gene>
<dbReference type="RefSeq" id="WP_232178591.1">
    <property type="nucleotide sequence ID" value="NZ_JAJPWV010000005.1"/>
</dbReference>
<accession>A0ABS8U794</accession>
<proteinExistence type="predicted"/>
<evidence type="ECO:0000313" key="2">
    <source>
        <dbReference type="EMBL" id="MCD8742055.1"/>
    </source>
</evidence>
<organism evidence="2 3">
    <name type="scientific">Mucilaginibacter roseus</name>
    <dbReference type="NCBI Taxonomy" id="1528868"/>
    <lineage>
        <taxon>Bacteria</taxon>
        <taxon>Pseudomonadati</taxon>
        <taxon>Bacteroidota</taxon>
        <taxon>Sphingobacteriia</taxon>
        <taxon>Sphingobacteriales</taxon>
        <taxon>Sphingobacteriaceae</taxon>
        <taxon>Mucilaginibacter</taxon>
    </lineage>
</organism>
<feature type="chain" id="PRO_5047488948" evidence="1">
    <location>
        <begin position="23"/>
        <end position="422"/>
    </location>
</feature>
<reference evidence="2 3" key="1">
    <citation type="submission" date="2021-12" db="EMBL/GenBank/DDBJ databases">
        <title>Mucilaginibacter roseus genome.</title>
        <authorList>
            <person name="Ferreira J.R."/>
            <person name="Newman J.D."/>
        </authorList>
    </citation>
    <scope>NUCLEOTIDE SEQUENCE [LARGE SCALE GENOMIC DNA]</scope>
    <source>
        <strain evidence="2 3">LMG 28454</strain>
    </source>
</reference>
<comment type="caution">
    <text evidence="2">The sequence shown here is derived from an EMBL/GenBank/DDBJ whole genome shotgun (WGS) entry which is preliminary data.</text>
</comment>
<evidence type="ECO:0000313" key="3">
    <source>
        <dbReference type="Proteomes" id="UP001199919"/>
    </source>
</evidence>
<protein>
    <submittedName>
        <fullName evidence="2">Outer membrane beta-barrel protein</fullName>
    </submittedName>
</protein>
<keyword evidence="3" id="KW-1185">Reference proteome</keyword>
<dbReference type="EMBL" id="JAJPWV010000005">
    <property type="protein sequence ID" value="MCD8742055.1"/>
    <property type="molecule type" value="Genomic_DNA"/>
</dbReference>
<name>A0ABS8U794_9SPHI</name>
<evidence type="ECO:0000256" key="1">
    <source>
        <dbReference type="SAM" id="SignalP"/>
    </source>
</evidence>
<keyword evidence="1" id="KW-0732">Signal</keyword>